<dbReference type="PANTHER" id="PTHR13939">
    <property type="entry name" value="NICOTINAMIDE-NUCLEOTIDE AMIDOHYDROLASE PNCC"/>
    <property type="match status" value="1"/>
</dbReference>
<proteinExistence type="inferred from homology"/>
<dbReference type="SUPFAM" id="SSF142433">
    <property type="entry name" value="CinA-like"/>
    <property type="match status" value="1"/>
</dbReference>
<dbReference type="InterPro" id="IPR001453">
    <property type="entry name" value="MoaB/Mog_dom"/>
</dbReference>
<dbReference type="Gene3D" id="3.40.980.10">
    <property type="entry name" value="MoaB/Mog-like domain"/>
    <property type="match status" value="1"/>
</dbReference>
<dbReference type="NCBIfam" id="NF001813">
    <property type="entry name" value="PRK00549.1"/>
    <property type="match status" value="1"/>
</dbReference>
<dbReference type="Pfam" id="PF18146">
    <property type="entry name" value="CinA_KH"/>
    <property type="match status" value="1"/>
</dbReference>
<dbReference type="NCBIfam" id="TIGR00177">
    <property type="entry name" value="molyb_syn"/>
    <property type="match status" value="1"/>
</dbReference>
<gene>
    <name evidence="1" type="primary">cinA</name>
    <name evidence="3" type="ORF">SAMN05216352_101612</name>
</gene>
<dbReference type="CDD" id="cd00885">
    <property type="entry name" value="cinA"/>
    <property type="match status" value="1"/>
</dbReference>
<dbReference type="InterPro" id="IPR036653">
    <property type="entry name" value="CinA-like_C"/>
</dbReference>
<dbReference type="SMART" id="SM00852">
    <property type="entry name" value="MoCF_biosynth"/>
    <property type="match status" value="1"/>
</dbReference>
<dbReference type="Proteomes" id="UP000199017">
    <property type="component" value="Unassembled WGS sequence"/>
</dbReference>
<evidence type="ECO:0000313" key="4">
    <source>
        <dbReference type="Proteomes" id="UP000199017"/>
    </source>
</evidence>
<protein>
    <recommendedName>
        <fullName evidence="1">Putative competence-damage inducible protein</fullName>
    </recommendedName>
</protein>
<dbReference type="Gene3D" id="3.30.70.2860">
    <property type="match status" value="1"/>
</dbReference>
<dbReference type="STRING" id="930129.SAMN05216352_101612"/>
<dbReference type="Pfam" id="PF00994">
    <property type="entry name" value="MoCF_biosynth"/>
    <property type="match status" value="1"/>
</dbReference>
<evidence type="ECO:0000313" key="3">
    <source>
        <dbReference type="EMBL" id="SDH54718.1"/>
    </source>
</evidence>
<dbReference type="InterPro" id="IPR008135">
    <property type="entry name" value="Competence-induced_CinA"/>
</dbReference>
<dbReference type="NCBIfam" id="TIGR00200">
    <property type="entry name" value="cinA_nterm"/>
    <property type="match status" value="1"/>
</dbReference>
<dbReference type="InterPro" id="IPR050101">
    <property type="entry name" value="CinA"/>
</dbReference>
<accession>A0A1G8DA90</accession>
<dbReference type="HAMAP" id="MF_00226_B">
    <property type="entry name" value="CinA_B"/>
    <property type="match status" value="1"/>
</dbReference>
<dbReference type="InterPro" id="IPR036425">
    <property type="entry name" value="MoaB/Mog-like_dom_sf"/>
</dbReference>
<dbReference type="SUPFAM" id="SSF53218">
    <property type="entry name" value="Molybdenum cofactor biosynthesis proteins"/>
    <property type="match status" value="1"/>
</dbReference>
<dbReference type="EMBL" id="FNDU01000001">
    <property type="protein sequence ID" value="SDH54718.1"/>
    <property type="molecule type" value="Genomic_DNA"/>
</dbReference>
<dbReference type="PIRSF" id="PIRSF006728">
    <property type="entry name" value="CinA"/>
    <property type="match status" value="1"/>
</dbReference>
<dbReference type="Pfam" id="PF02464">
    <property type="entry name" value="CinA"/>
    <property type="match status" value="1"/>
</dbReference>
<comment type="similarity">
    <text evidence="1">Belongs to the CinA family.</text>
</comment>
<organism evidence="3 4">
    <name type="scientific">Alteribacillus bidgolensis</name>
    <dbReference type="NCBI Taxonomy" id="930129"/>
    <lineage>
        <taxon>Bacteria</taxon>
        <taxon>Bacillati</taxon>
        <taxon>Bacillota</taxon>
        <taxon>Bacilli</taxon>
        <taxon>Bacillales</taxon>
        <taxon>Bacillaceae</taxon>
        <taxon>Alteribacillus</taxon>
    </lineage>
</organism>
<name>A0A1G8DA90_9BACI</name>
<dbReference type="InterPro" id="IPR041424">
    <property type="entry name" value="CinA_KH"/>
</dbReference>
<dbReference type="NCBIfam" id="TIGR00199">
    <property type="entry name" value="PncC_domain"/>
    <property type="match status" value="1"/>
</dbReference>
<dbReference type="InterPro" id="IPR008136">
    <property type="entry name" value="CinA_C"/>
</dbReference>
<dbReference type="PANTHER" id="PTHR13939:SF0">
    <property type="entry name" value="NMN AMIDOHYDROLASE-LIKE PROTEIN YFAY"/>
    <property type="match status" value="1"/>
</dbReference>
<dbReference type="OrthoDB" id="9801454at2"/>
<keyword evidence="4" id="KW-1185">Reference proteome</keyword>
<dbReference type="RefSeq" id="WP_091580651.1">
    <property type="nucleotide sequence ID" value="NZ_FNDU01000001.1"/>
</dbReference>
<evidence type="ECO:0000256" key="1">
    <source>
        <dbReference type="HAMAP-Rule" id="MF_00226"/>
    </source>
</evidence>
<sequence>MNAEIIAVGSELLLGQIANTNGQFLSQELAAVGINVYRHTVVGDNKPRMKSVLEEACERVDVVFISGGLGPTEDDLTKEVVADLTGKRLMYHEPTLDNMKQFFKQRKRVMSENNKKQAHYTEGSDVFYNRAGLACGMADKYKGTLFILLPGPPRELKHMYENEAKPYLLKKMSGESLVLSRVLRFFNIGESRLEEELIDLIKAQTNPTIAPLASDGEVTIRLTAKANTRSVADDLLDNIESQIKLRVGKYIYGRENETLPVQVVKRFGDQKITLAAAESLTGGWFAKHIVDVSGASAMFEGSSTVYSQSVKNKVLGISNDLMNTYGTVSKECAESMAEKVRLQYQTDIGISFTGAAGPGALEGKLPGTVWIGIAGPHGVTSHELNLAGSREQIRRLAVYYGCWFLLKEKVVNK</sequence>
<dbReference type="Gene3D" id="3.90.950.20">
    <property type="entry name" value="CinA-like"/>
    <property type="match status" value="1"/>
</dbReference>
<feature type="domain" description="MoaB/Mog" evidence="2">
    <location>
        <begin position="4"/>
        <end position="171"/>
    </location>
</feature>
<reference evidence="3 4" key="1">
    <citation type="submission" date="2016-10" db="EMBL/GenBank/DDBJ databases">
        <authorList>
            <person name="de Groot N.N."/>
        </authorList>
    </citation>
    <scope>NUCLEOTIDE SEQUENCE [LARGE SCALE GENOMIC DNA]</scope>
    <source>
        <strain evidence="4">P4B,CCM 7963,CECT 7998,DSM 25260,IBRC-M 10614,KCTC 13821</strain>
    </source>
</reference>
<dbReference type="AlphaFoldDB" id="A0A1G8DA90"/>
<evidence type="ECO:0000259" key="2">
    <source>
        <dbReference type="SMART" id="SM00852"/>
    </source>
</evidence>